<comment type="pathway">
    <text evidence="4">Amino-acid biosynthesis; L-valine biosynthesis; L-valine from pyruvate: step 4/4.</text>
</comment>
<keyword evidence="21" id="KW-0808">Transferase</keyword>
<dbReference type="PANTHER" id="PTHR42743:SF11">
    <property type="entry name" value="AMINODEOXYCHORISMATE LYASE"/>
    <property type="match status" value="1"/>
</dbReference>
<evidence type="ECO:0000256" key="15">
    <source>
        <dbReference type="ARBA" id="ARBA00049529"/>
    </source>
</evidence>
<evidence type="ECO:0000256" key="10">
    <source>
        <dbReference type="ARBA" id="ARBA00035633"/>
    </source>
</evidence>
<comment type="catalytic activity">
    <reaction evidence="13">
        <text>L-isoleucine + 2-oxoglutarate = (S)-3-methyl-2-oxopentanoate + L-glutamate</text>
        <dbReference type="Rhea" id="RHEA:24801"/>
        <dbReference type="ChEBI" id="CHEBI:16810"/>
        <dbReference type="ChEBI" id="CHEBI:29985"/>
        <dbReference type="ChEBI" id="CHEBI:35146"/>
        <dbReference type="ChEBI" id="CHEBI:58045"/>
        <dbReference type="EC" id="2.6.1.42"/>
    </reaction>
</comment>
<evidence type="ECO:0000256" key="20">
    <source>
        <dbReference type="RuleBase" id="RU004516"/>
    </source>
</evidence>
<dbReference type="EMBL" id="JH611165">
    <property type="protein sequence ID" value="EJP73366.1"/>
    <property type="molecule type" value="Genomic_DNA"/>
</dbReference>
<evidence type="ECO:0000256" key="17">
    <source>
        <dbReference type="ARBA" id="ARBA00069174"/>
    </source>
</evidence>
<evidence type="ECO:0000256" key="1">
    <source>
        <dbReference type="ARBA" id="ARBA00001933"/>
    </source>
</evidence>
<dbReference type="GO" id="GO:0046656">
    <property type="term" value="P:folic acid biosynthetic process"/>
    <property type="evidence" value="ECO:0007669"/>
    <property type="project" value="UniProtKB-KW"/>
</dbReference>
<dbReference type="PROSITE" id="PS00770">
    <property type="entry name" value="AA_TRANSFER_CLASS_4"/>
    <property type="match status" value="1"/>
</dbReference>
<dbReference type="InterPro" id="IPR001544">
    <property type="entry name" value="Aminotrans_IV"/>
</dbReference>
<dbReference type="InterPro" id="IPR036038">
    <property type="entry name" value="Aminotransferase-like"/>
</dbReference>
<evidence type="ECO:0000256" key="13">
    <source>
        <dbReference type="ARBA" id="ARBA00048798"/>
    </source>
</evidence>
<dbReference type="InterPro" id="IPR050571">
    <property type="entry name" value="Class-IV_PLP-Dep_Aminotrnsfr"/>
</dbReference>
<dbReference type="Proteomes" id="UP000010116">
    <property type="component" value="Unassembled WGS sequence"/>
</dbReference>
<evidence type="ECO:0000256" key="18">
    <source>
        <dbReference type="ARBA" id="ARBA00080135"/>
    </source>
</evidence>
<dbReference type="AlphaFoldDB" id="J5KN21"/>
<dbReference type="Pfam" id="PF01063">
    <property type="entry name" value="Aminotran_4"/>
    <property type="match status" value="1"/>
</dbReference>
<comment type="pathway">
    <text evidence="3">Amino-acid biosynthesis; L-isoleucine biosynthesis; L-isoleucine from 2-oxobutanoate: step 4/4.</text>
</comment>
<evidence type="ECO:0000256" key="2">
    <source>
        <dbReference type="ARBA" id="ARBA00003109"/>
    </source>
</evidence>
<dbReference type="InterPro" id="IPR043132">
    <property type="entry name" value="BCAT-like_C"/>
</dbReference>
<evidence type="ECO:0000256" key="14">
    <source>
        <dbReference type="ARBA" id="ARBA00049229"/>
    </source>
</evidence>
<sequence>MVSNTDIIGTYNGKIDLVRNLTISPFSRAYTFSDSIYEVIPFYNRNFFYFDKHFIRLSNSLNALAIEINLQKVKDELYELLKHVTYQNGYIYYQISRGTDPIRNHIQVDGLEAETFGYILEHDYKTQELNIKIVDDLRWGRCDIKSTSLLANVMGMNEAKKENCQEIVMHRDGLITEAGASNIFFVIDGIICTPALGNNILPGITREILIELVRSEGMEIREDKFLIDDLLKSQSVWLTSSTKCIAPVRKIVNLDLNLDLNEPLMNRCIAILEKEFKSNSINL</sequence>
<evidence type="ECO:0000256" key="8">
    <source>
        <dbReference type="ARBA" id="ARBA00022898"/>
    </source>
</evidence>
<evidence type="ECO:0000256" key="11">
    <source>
        <dbReference type="ARBA" id="ARBA00035676"/>
    </source>
</evidence>
<evidence type="ECO:0000256" key="9">
    <source>
        <dbReference type="ARBA" id="ARBA00022909"/>
    </source>
</evidence>
<reference evidence="21 22" key="1">
    <citation type="journal article" date="2012" name="ISME J.">
        <title>Genomic insights to SAR86, an abundant and uncultivated marine bacterial lineage.</title>
        <authorList>
            <person name="Dupont C.L."/>
            <person name="Rusch D.B."/>
            <person name="Yooseph S."/>
            <person name="Lombardo M.J."/>
            <person name="Richter R.A."/>
            <person name="Valas R."/>
            <person name="Novotny M."/>
            <person name="Yee-Greenbaum J."/>
            <person name="Selengut J.D."/>
            <person name="Haft D.H."/>
            <person name="Halpern A.L."/>
            <person name="Lasken R.S."/>
            <person name="Nealson K."/>
            <person name="Friedman R."/>
            <person name="Venter J.C."/>
        </authorList>
    </citation>
    <scope>NUCLEOTIDE SEQUENCE [LARGE SCALE GENOMIC DNA]</scope>
</reference>
<dbReference type="InterPro" id="IPR018300">
    <property type="entry name" value="Aminotrans_IV_CS"/>
</dbReference>
<evidence type="ECO:0000313" key="22">
    <source>
        <dbReference type="Proteomes" id="UP000010116"/>
    </source>
</evidence>
<keyword evidence="21" id="KW-0032">Aminotransferase</keyword>
<keyword evidence="9" id="KW-0289">Folate biosynthesis</keyword>
<keyword evidence="8 20" id="KW-0663">Pyridoxal phosphate</keyword>
<gene>
    <name evidence="21" type="ORF">NT02SARS_0110</name>
</gene>
<proteinExistence type="inferred from homology"/>
<dbReference type="PANTHER" id="PTHR42743">
    <property type="entry name" value="AMINO-ACID AMINOTRANSFERASE"/>
    <property type="match status" value="1"/>
</dbReference>
<protein>
    <recommendedName>
        <fullName evidence="17">Aminodeoxychorismate lyase</fullName>
        <ecNumber evidence="7">2.6.1.42</ecNumber>
        <ecNumber evidence="11">4.1.3.38</ecNumber>
    </recommendedName>
    <alternativeName>
        <fullName evidence="18">4-amino-4-deoxychorismate lyase</fullName>
    </alternativeName>
</protein>
<dbReference type="EC" id="4.1.3.38" evidence="11"/>
<dbReference type="EC" id="2.6.1.42" evidence="7"/>
<comment type="pathway">
    <text evidence="5">Amino-acid biosynthesis; L-leucine biosynthesis; L-leucine from 3-methyl-2-oxobutanoate: step 4/4.</text>
</comment>
<evidence type="ECO:0000256" key="5">
    <source>
        <dbReference type="ARBA" id="ARBA00005072"/>
    </source>
</evidence>
<dbReference type="SUPFAM" id="SSF56752">
    <property type="entry name" value="D-aminoacid aminotransferase-like PLP-dependent enzymes"/>
    <property type="match status" value="1"/>
</dbReference>
<dbReference type="Gene3D" id="3.30.470.10">
    <property type="match status" value="1"/>
</dbReference>
<comment type="similarity">
    <text evidence="6 19">Belongs to the class-IV pyridoxal-phosphate-dependent aminotransferase family.</text>
</comment>
<accession>J5KN21</accession>
<evidence type="ECO:0000313" key="21">
    <source>
        <dbReference type="EMBL" id="EJP73366.1"/>
    </source>
</evidence>
<comment type="function">
    <text evidence="2">Acts on leucine, isoleucine and valine.</text>
</comment>
<dbReference type="Gene3D" id="3.20.10.10">
    <property type="entry name" value="D-amino Acid Aminotransferase, subunit A, domain 2"/>
    <property type="match status" value="1"/>
</dbReference>
<dbReference type="GO" id="GO:0004084">
    <property type="term" value="F:branched-chain-amino-acid transaminase activity"/>
    <property type="evidence" value="ECO:0007669"/>
    <property type="project" value="UniProtKB-EC"/>
</dbReference>
<evidence type="ECO:0000256" key="7">
    <source>
        <dbReference type="ARBA" id="ARBA00013053"/>
    </source>
</evidence>
<comment type="catalytic activity">
    <reaction evidence="12">
        <text>L-valine + 2-oxoglutarate = 3-methyl-2-oxobutanoate + L-glutamate</text>
        <dbReference type="Rhea" id="RHEA:24813"/>
        <dbReference type="ChEBI" id="CHEBI:11851"/>
        <dbReference type="ChEBI" id="CHEBI:16810"/>
        <dbReference type="ChEBI" id="CHEBI:29985"/>
        <dbReference type="ChEBI" id="CHEBI:57762"/>
        <dbReference type="EC" id="2.6.1.42"/>
    </reaction>
</comment>
<evidence type="ECO:0000256" key="12">
    <source>
        <dbReference type="ARBA" id="ARBA00048212"/>
    </source>
</evidence>
<evidence type="ECO:0000256" key="16">
    <source>
        <dbReference type="ARBA" id="ARBA00054027"/>
    </source>
</evidence>
<comment type="pathway">
    <text evidence="10">Cofactor biosynthesis; tetrahydrofolate biosynthesis; 4-aminobenzoate from chorismate: step 2/2.</text>
</comment>
<dbReference type="GO" id="GO:0008652">
    <property type="term" value="P:amino acid biosynthetic process"/>
    <property type="evidence" value="ECO:0007669"/>
    <property type="project" value="UniProtKB-ARBA"/>
</dbReference>
<name>J5KN21_9GAMM</name>
<dbReference type="GO" id="GO:0008696">
    <property type="term" value="F:4-amino-4-deoxychorismate lyase activity"/>
    <property type="evidence" value="ECO:0007669"/>
    <property type="project" value="UniProtKB-EC"/>
</dbReference>
<evidence type="ECO:0000256" key="3">
    <source>
        <dbReference type="ARBA" id="ARBA00004824"/>
    </source>
</evidence>
<evidence type="ECO:0000256" key="19">
    <source>
        <dbReference type="RuleBase" id="RU004106"/>
    </source>
</evidence>
<evidence type="ECO:0000256" key="6">
    <source>
        <dbReference type="ARBA" id="ARBA00009320"/>
    </source>
</evidence>
<organism evidence="21 22">
    <name type="scientific">SAR86 cluster bacterium SAR86B</name>
    <dbReference type="NCBI Taxonomy" id="1123867"/>
    <lineage>
        <taxon>Bacteria</taxon>
        <taxon>Pseudomonadati</taxon>
        <taxon>Pseudomonadota</taxon>
        <taxon>Gammaproteobacteria</taxon>
        <taxon>SAR86 cluster</taxon>
    </lineage>
</organism>
<dbReference type="InterPro" id="IPR043131">
    <property type="entry name" value="BCAT-like_N"/>
</dbReference>
<comment type="function">
    <text evidence="16">Involved in the biosynthesis of p-aminobenzoate (PABA), a precursor of tetrahydrofolate. Converts 4-amino-4-deoxychorismate into 4-aminobenzoate (PABA) and pyruvate.</text>
</comment>
<comment type="catalytic activity">
    <reaction evidence="15">
        <text>4-amino-4-deoxychorismate = 4-aminobenzoate + pyruvate + H(+)</text>
        <dbReference type="Rhea" id="RHEA:16201"/>
        <dbReference type="ChEBI" id="CHEBI:15361"/>
        <dbReference type="ChEBI" id="CHEBI:15378"/>
        <dbReference type="ChEBI" id="CHEBI:17836"/>
        <dbReference type="ChEBI" id="CHEBI:58406"/>
        <dbReference type="EC" id="4.1.3.38"/>
    </reaction>
</comment>
<dbReference type="HOGENOM" id="CLU_020844_4_1_6"/>
<evidence type="ECO:0000256" key="4">
    <source>
        <dbReference type="ARBA" id="ARBA00004931"/>
    </source>
</evidence>
<comment type="catalytic activity">
    <reaction evidence="14">
        <text>L-leucine + 2-oxoglutarate = 4-methyl-2-oxopentanoate + L-glutamate</text>
        <dbReference type="Rhea" id="RHEA:18321"/>
        <dbReference type="ChEBI" id="CHEBI:16810"/>
        <dbReference type="ChEBI" id="CHEBI:17865"/>
        <dbReference type="ChEBI" id="CHEBI:29985"/>
        <dbReference type="ChEBI" id="CHEBI:57427"/>
        <dbReference type="EC" id="2.6.1.42"/>
    </reaction>
</comment>
<comment type="cofactor">
    <cofactor evidence="1 20">
        <name>pyridoxal 5'-phosphate</name>
        <dbReference type="ChEBI" id="CHEBI:597326"/>
    </cofactor>
</comment>
<dbReference type="FunFam" id="3.20.10.10:FF:000002">
    <property type="entry name" value="D-alanine aminotransferase"/>
    <property type="match status" value="1"/>
</dbReference>